<evidence type="ECO:0000256" key="1">
    <source>
        <dbReference type="SAM" id="MobiDB-lite"/>
    </source>
</evidence>
<proteinExistence type="predicted"/>
<evidence type="ECO:0000313" key="3">
    <source>
        <dbReference type="Proteomes" id="UP001141327"/>
    </source>
</evidence>
<name>A0ABQ8UNY4_9EUKA</name>
<evidence type="ECO:0000313" key="2">
    <source>
        <dbReference type="EMBL" id="KAJ4460885.1"/>
    </source>
</evidence>
<organism evidence="2 3">
    <name type="scientific">Paratrimastix pyriformis</name>
    <dbReference type="NCBI Taxonomy" id="342808"/>
    <lineage>
        <taxon>Eukaryota</taxon>
        <taxon>Metamonada</taxon>
        <taxon>Preaxostyla</taxon>
        <taxon>Paratrimastigidae</taxon>
        <taxon>Paratrimastix</taxon>
    </lineage>
</organism>
<dbReference type="Proteomes" id="UP001141327">
    <property type="component" value="Unassembled WGS sequence"/>
</dbReference>
<comment type="caution">
    <text evidence="2">The sequence shown here is derived from an EMBL/GenBank/DDBJ whole genome shotgun (WGS) entry which is preliminary data.</text>
</comment>
<protein>
    <submittedName>
        <fullName evidence="2">Uncharacterized protein</fullName>
    </submittedName>
</protein>
<feature type="compositionally biased region" description="Low complexity" evidence="1">
    <location>
        <begin position="149"/>
        <end position="173"/>
    </location>
</feature>
<feature type="region of interest" description="Disordered" evidence="1">
    <location>
        <begin position="131"/>
        <end position="174"/>
    </location>
</feature>
<sequence length="458" mass="49877">MSAVKEQVRCHKSLLGCPVQVDEFFMSLTGKEIPDSPEIRSLLINLSFVKDRFVLTLNQLVAVIEADPVLYEHTPSLLSKVHSYIHGASHWCRVGLFACQILANTITRGFGIVIDDDNVPPLPSVSTILSVPSPRPNSRPCTGSPTIRPAAASPVTSSPTVATSPPAVSTSPTPDRRLTPCYCTCSLDPCPKGTKSCAQCPRRCALLAHGGSPSPPTVLVDSLEERLDTHLLAGVLRGCLAYACQHMPAQPWPTSLPRPVPPPARPSVLPAGLPTPPTHIPRRVLARALEGAMYAVFFHDVARATDDREPSHGRLGERVWRHFAQWVNTAHLRRERGEKDPVTLLVDPIPQCMVAAVSEAILFHVDHLGVDPLAGPLAIALCNGDRLDRTRLKIFDPEDLDGLPRPEFFYPDAATSVSLFGAAEGLLRLIDYQTGERILQITPNPGEVYPRPNRPPRP</sequence>
<accession>A0ABQ8UNY4</accession>
<reference evidence="2" key="1">
    <citation type="journal article" date="2022" name="bioRxiv">
        <title>Genomics of Preaxostyla Flagellates Illuminates Evolutionary Transitions and the Path Towards Mitochondrial Loss.</title>
        <authorList>
            <person name="Novak L.V.F."/>
            <person name="Treitli S.C."/>
            <person name="Pyrih J."/>
            <person name="Halakuc P."/>
            <person name="Pipaliya S.V."/>
            <person name="Vacek V."/>
            <person name="Brzon O."/>
            <person name="Soukal P."/>
            <person name="Eme L."/>
            <person name="Dacks J.B."/>
            <person name="Karnkowska A."/>
            <person name="Elias M."/>
            <person name="Hampl V."/>
        </authorList>
    </citation>
    <scope>NUCLEOTIDE SEQUENCE</scope>
    <source>
        <strain evidence="2">RCP-MX</strain>
    </source>
</reference>
<gene>
    <name evidence="2" type="ORF">PAPYR_2721</name>
</gene>
<keyword evidence="3" id="KW-1185">Reference proteome</keyword>
<dbReference type="EMBL" id="JAPMOS010000010">
    <property type="protein sequence ID" value="KAJ4460885.1"/>
    <property type="molecule type" value="Genomic_DNA"/>
</dbReference>